<dbReference type="PRINTS" id="PR00081">
    <property type="entry name" value="GDHRDH"/>
</dbReference>
<dbReference type="InterPro" id="IPR002347">
    <property type="entry name" value="SDR_fam"/>
</dbReference>
<dbReference type="Gene3D" id="3.40.50.720">
    <property type="entry name" value="NAD(P)-binding Rossmann-like Domain"/>
    <property type="match status" value="1"/>
</dbReference>
<evidence type="ECO:0000313" key="3">
    <source>
        <dbReference type="EMBL" id="GAA0506653.1"/>
    </source>
</evidence>
<dbReference type="SUPFAM" id="SSF51735">
    <property type="entry name" value="NAD(P)-binding Rossmann-fold domains"/>
    <property type="match status" value="1"/>
</dbReference>
<organism evidence="3 4">
    <name type="scientific">Streptomyces mordarskii</name>
    <dbReference type="NCBI Taxonomy" id="1226758"/>
    <lineage>
        <taxon>Bacteria</taxon>
        <taxon>Bacillati</taxon>
        <taxon>Actinomycetota</taxon>
        <taxon>Actinomycetes</taxon>
        <taxon>Kitasatosporales</taxon>
        <taxon>Streptomycetaceae</taxon>
        <taxon>Streptomyces</taxon>
    </lineage>
</organism>
<evidence type="ECO:0000313" key="4">
    <source>
        <dbReference type="Proteomes" id="UP001501576"/>
    </source>
</evidence>
<dbReference type="PANTHER" id="PTHR24320">
    <property type="entry name" value="RETINOL DEHYDROGENASE"/>
    <property type="match status" value="1"/>
</dbReference>
<dbReference type="NCBIfam" id="NF004845">
    <property type="entry name" value="PRK06196.1"/>
    <property type="match status" value="1"/>
</dbReference>
<gene>
    <name evidence="3" type="ORF">GCM10010390_06990</name>
</gene>
<proteinExistence type="inferred from homology"/>
<dbReference type="EMBL" id="BAAABZ010000002">
    <property type="protein sequence ID" value="GAA0506653.1"/>
    <property type="molecule type" value="Genomic_DNA"/>
</dbReference>
<keyword evidence="2" id="KW-0560">Oxidoreductase</keyword>
<dbReference type="Proteomes" id="UP001501576">
    <property type="component" value="Unassembled WGS sequence"/>
</dbReference>
<keyword evidence="4" id="KW-1185">Reference proteome</keyword>
<dbReference type="RefSeq" id="WP_346158997.1">
    <property type="nucleotide sequence ID" value="NZ_BAAABZ010000002.1"/>
</dbReference>
<evidence type="ECO:0000256" key="2">
    <source>
        <dbReference type="ARBA" id="ARBA00023002"/>
    </source>
</evidence>
<dbReference type="Pfam" id="PF00106">
    <property type="entry name" value="adh_short"/>
    <property type="match status" value="1"/>
</dbReference>
<dbReference type="PANTHER" id="PTHR24320:SF148">
    <property type="entry name" value="NAD(P)-BINDING ROSSMANN-FOLD SUPERFAMILY PROTEIN"/>
    <property type="match status" value="1"/>
</dbReference>
<accession>A0ABP3LSW4</accession>
<name>A0ABP3LSW4_9ACTN</name>
<comment type="caution">
    <text evidence="3">The sequence shown here is derived from an EMBL/GenBank/DDBJ whole genome shotgun (WGS) entry which is preliminary data.</text>
</comment>
<sequence>MSDGITPQHKIGSGFGARSTADDVLAGIDLTGRLALVTGGYSGIGVETTRALTKAGARVVVPARRVGAAQEGLAGIDGVEVDEVDLGDLDSVRAFAERFLASGRNLDIVIDSAGIMACPETRVGPGWEAQFATNHLGHFALVNRLWPAIEAGGARVVSVSSTGHHASPIRWDDVHWRDGYDKWEAYGQAKTANVLFAVHLDRLGRERGVRAFSLHPGGILTPLQRHLPKQEMVERGWIDEDGDLLHPEAFKAPQQGAATQVWAATSPQLDGMGGVYLDDCDIAEPAPADGSRVGVKEWATDPEQAARLWALSAELTGVNAFAA</sequence>
<dbReference type="InterPro" id="IPR036291">
    <property type="entry name" value="NAD(P)-bd_dom_sf"/>
</dbReference>
<reference evidence="4" key="1">
    <citation type="journal article" date="2019" name="Int. J. Syst. Evol. Microbiol.">
        <title>The Global Catalogue of Microorganisms (GCM) 10K type strain sequencing project: providing services to taxonomists for standard genome sequencing and annotation.</title>
        <authorList>
            <consortium name="The Broad Institute Genomics Platform"/>
            <consortium name="The Broad Institute Genome Sequencing Center for Infectious Disease"/>
            <person name="Wu L."/>
            <person name="Ma J."/>
        </authorList>
    </citation>
    <scope>NUCLEOTIDE SEQUENCE [LARGE SCALE GENOMIC DNA]</scope>
    <source>
        <strain evidence="4">JCM 5052</strain>
    </source>
</reference>
<evidence type="ECO:0000256" key="1">
    <source>
        <dbReference type="ARBA" id="ARBA00006484"/>
    </source>
</evidence>
<protein>
    <submittedName>
        <fullName evidence="3">SDR family NAD(P)-dependent oxidoreductase</fullName>
    </submittedName>
</protein>
<comment type="similarity">
    <text evidence="1">Belongs to the short-chain dehydrogenases/reductases (SDR) family.</text>
</comment>